<evidence type="ECO:0000259" key="2">
    <source>
        <dbReference type="PROSITE" id="PS50914"/>
    </source>
</evidence>
<reference evidence="4" key="1">
    <citation type="submission" date="2014-12" db="EMBL/GenBank/DDBJ databases">
        <authorList>
            <person name="Salcher M.M."/>
        </authorList>
    </citation>
    <scope>NUCLEOTIDE SEQUENCE [LARGE SCALE GENOMIC DNA]</scope>
    <source>
        <strain evidence="4">MMS-10A-171</strain>
    </source>
</reference>
<dbReference type="PANTHER" id="PTHR34606">
    <property type="entry name" value="BON DOMAIN-CONTAINING PROTEIN"/>
    <property type="match status" value="1"/>
</dbReference>
<evidence type="ECO:0000313" key="3">
    <source>
        <dbReference type="EMBL" id="CEZ20065.1"/>
    </source>
</evidence>
<dbReference type="PROSITE" id="PS50914">
    <property type="entry name" value="BON"/>
    <property type="match status" value="1"/>
</dbReference>
<dbReference type="STRING" id="1581557.BN1208_1185"/>
<proteinExistence type="predicted"/>
<sequence>MLKHLKLFFISFVLLQLLGCPAAIIGGGAIGIDTIADRRTPGVILEDSNIELKAFAGIQKLQGDIHTNVTSYNAHVLVLGQVPSEEIKSTITNQIKALANVKSVMNDLTIEPVNSLSARAEDTLITSSVKARFFKENKVSPFFVKVITENKVVYLMGILNEKEAKEAEEIAKNTNKVAKVVKLFEYIKN</sequence>
<feature type="domain" description="BON" evidence="2">
    <location>
        <begin position="121"/>
        <end position="189"/>
    </location>
</feature>
<dbReference type="InterPro" id="IPR014004">
    <property type="entry name" value="Transpt-assoc_nodulatn_dom_bac"/>
</dbReference>
<dbReference type="Proteomes" id="UP000064007">
    <property type="component" value="Chromosome 1"/>
</dbReference>
<gene>
    <name evidence="3" type="ORF">BN1208_1185</name>
</gene>
<dbReference type="RefSeq" id="WP_046488787.1">
    <property type="nucleotide sequence ID" value="NZ_CP040978.1"/>
</dbReference>
<organism evidence="3 4">
    <name type="scientific">Candidatus Methylopumilus planktonicus</name>
    <dbReference type="NCBI Taxonomy" id="1581557"/>
    <lineage>
        <taxon>Bacteria</taxon>
        <taxon>Pseudomonadati</taxon>
        <taxon>Pseudomonadota</taxon>
        <taxon>Betaproteobacteria</taxon>
        <taxon>Nitrosomonadales</taxon>
        <taxon>Methylophilaceae</taxon>
        <taxon>Candidatus Methylopumilus</taxon>
    </lineage>
</organism>
<dbReference type="PANTHER" id="PTHR34606:SF4">
    <property type="entry name" value="OUTER MEMBRANE LIPOPROTEIN DOLP"/>
    <property type="match status" value="1"/>
</dbReference>
<evidence type="ECO:0000313" key="4">
    <source>
        <dbReference type="Proteomes" id="UP000064007"/>
    </source>
</evidence>
<dbReference type="InterPro" id="IPR007055">
    <property type="entry name" value="BON_dom"/>
</dbReference>
<dbReference type="HOGENOM" id="CLU_083606_3_1_4"/>
<evidence type="ECO:0000256" key="1">
    <source>
        <dbReference type="ARBA" id="ARBA00022729"/>
    </source>
</evidence>
<dbReference type="AlphaFoldDB" id="A0A0D6EWG9"/>
<name>A0A0D6EWG9_9PROT</name>
<dbReference type="SMART" id="SM00749">
    <property type="entry name" value="BON"/>
    <property type="match status" value="1"/>
</dbReference>
<dbReference type="KEGG" id="mbat:BN1208_1185"/>
<dbReference type="Pfam" id="PF04972">
    <property type="entry name" value="BON"/>
    <property type="match status" value="2"/>
</dbReference>
<dbReference type="OrthoDB" id="5294487at2"/>
<keyword evidence="4" id="KW-1185">Reference proteome</keyword>
<dbReference type="InterPro" id="IPR051686">
    <property type="entry name" value="Lipoprotein_DolP"/>
</dbReference>
<keyword evidence="1" id="KW-0732">Signal</keyword>
<dbReference type="EMBL" id="LN827929">
    <property type="protein sequence ID" value="CEZ20065.1"/>
    <property type="molecule type" value="Genomic_DNA"/>
</dbReference>
<protein>
    <submittedName>
        <fullName evidence="3">Transport-associated protein</fullName>
    </submittedName>
</protein>
<accession>A0A0D6EWG9</accession>